<dbReference type="Pfam" id="PF02230">
    <property type="entry name" value="Abhydrolase_2"/>
    <property type="match status" value="1"/>
</dbReference>
<dbReference type="InterPro" id="IPR050565">
    <property type="entry name" value="LYPA1-2/EST-like"/>
</dbReference>
<organism evidence="4">
    <name type="scientific">mine drainage metagenome</name>
    <dbReference type="NCBI Taxonomy" id="410659"/>
    <lineage>
        <taxon>unclassified sequences</taxon>
        <taxon>metagenomes</taxon>
        <taxon>ecological metagenomes</taxon>
    </lineage>
</organism>
<dbReference type="Gene3D" id="3.40.50.1820">
    <property type="entry name" value="alpha/beta hydrolase"/>
    <property type="match status" value="1"/>
</dbReference>
<comment type="similarity">
    <text evidence="1">Belongs to the AB hydrolase superfamily. AB hydrolase 2 family.</text>
</comment>
<dbReference type="EMBL" id="CABR01000057">
    <property type="protein sequence ID" value="CBI09926.1"/>
    <property type="molecule type" value="Genomic_DNA"/>
</dbReference>
<evidence type="ECO:0000256" key="2">
    <source>
        <dbReference type="ARBA" id="ARBA00022801"/>
    </source>
</evidence>
<protein>
    <submittedName>
        <fullName evidence="4">Putative hydrolase</fullName>
    </submittedName>
</protein>
<dbReference type="GO" id="GO:0016787">
    <property type="term" value="F:hydrolase activity"/>
    <property type="evidence" value="ECO:0007669"/>
    <property type="project" value="UniProtKB-KW"/>
</dbReference>
<reference evidence="4" key="1">
    <citation type="submission" date="2009-10" db="EMBL/GenBank/DDBJ databases">
        <title>Diversity of trophic interactions inside an arsenic-rich microbial ecosystem.</title>
        <authorList>
            <person name="Bertin P.N."/>
            <person name="Heinrich-Salmeron A."/>
            <person name="Pelletier E."/>
            <person name="Goulhen-Chollet F."/>
            <person name="Arsene-Ploetze F."/>
            <person name="Gallien S."/>
            <person name="Calteau A."/>
            <person name="Vallenet D."/>
            <person name="Casiot C."/>
            <person name="Chane-Woon-Ming B."/>
            <person name="Giloteaux L."/>
            <person name="Barakat M."/>
            <person name="Bonnefoy V."/>
            <person name="Bruneel O."/>
            <person name="Chandler M."/>
            <person name="Cleiss J."/>
            <person name="Duran R."/>
            <person name="Elbaz-Poulichet F."/>
            <person name="Fonknechten N."/>
            <person name="Lauga B."/>
            <person name="Mornico D."/>
            <person name="Ortet P."/>
            <person name="Schaeffer C."/>
            <person name="Siguier P."/>
            <person name="Alexander Thil Smith A."/>
            <person name="Van Dorsselaer A."/>
            <person name="Weissenbach J."/>
            <person name="Medigue C."/>
            <person name="Le Paslier D."/>
        </authorList>
    </citation>
    <scope>NUCLEOTIDE SEQUENCE</scope>
</reference>
<name>E6QRQ4_9ZZZZ</name>
<dbReference type="AlphaFoldDB" id="E6QRQ4"/>
<gene>
    <name evidence="4" type="primary">ypfH</name>
    <name evidence="4" type="ORF">CARN7_0676</name>
</gene>
<evidence type="ECO:0000259" key="3">
    <source>
        <dbReference type="Pfam" id="PF02230"/>
    </source>
</evidence>
<dbReference type="PANTHER" id="PTHR10655:SF17">
    <property type="entry name" value="LYSOPHOSPHOLIPASE-LIKE PROTEIN 1"/>
    <property type="match status" value="1"/>
</dbReference>
<dbReference type="SUPFAM" id="SSF53474">
    <property type="entry name" value="alpha/beta-Hydrolases"/>
    <property type="match status" value="1"/>
</dbReference>
<comment type="caution">
    <text evidence="4">The sequence shown here is derived from an EMBL/GenBank/DDBJ whole genome shotgun (WGS) entry which is preliminary data.</text>
</comment>
<proteinExistence type="inferred from homology"/>
<evidence type="ECO:0000256" key="1">
    <source>
        <dbReference type="ARBA" id="ARBA00006499"/>
    </source>
</evidence>
<dbReference type="PANTHER" id="PTHR10655">
    <property type="entry name" value="LYSOPHOSPHOLIPASE-RELATED"/>
    <property type="match status" value="1"/>
</dbReference>
<feature type="domain" description="Phospholipase/carboxylesterase/thioesterase" evidence="3">
    <location>
        <begin position="16"/>
        <end position="213"/>
    </location>
</feature>
<keyword evidence="2 4" id="KW-0378">Hydrolase</keyword>
<accession>E6QRQ4</accession>
<dbReference type="InterPro" id="IPR003140">
    <property type="entry name" value="PLipase/COase/thioEstase"/>
</dbReference>
<dbReference type="NCBIfam" id="NF008525">
    <property type="entry name" value="PRK11460.1"/>
    <property type="match status" value="1"/>
</dbReference>
<sequence>MAEPVFRGIEWLPDSVRPKQLFILLHGVGTSSSDMVPLANQFRTIYPEAAFLIPEGTFPFDGGGEGRQWFSLSGLTEENRPARIAEAIQVLYALVRQSQDRLNVLPSDTALVGFSQGAIMALEFSAAHDGRIGRVLAFSGRYTKLPEKAPELTTVHLFHGENDNVMPVEHTYAAYEKLSELQGDVTIDIASSIGHGIDAFLVERAIHRLQTCIPLRSWKRALT</sequence>
<evidence type="ECO:0000313" key="4">
    <source>
        <dbReference type="EMBL" id="CBI09926.1"/>
    </source>
</evidence>
<dbReference type="InterPro" id="IPR029058">
    <property type="entry name" value="AB_hydrolase_fold"/>
</dbReference>